<dbReference type="GO" id="GO:0016787">
    <property type="term" value="F:hydrolase activity"/>
    <property type="evidence" value="ECO:0007669"/>
    <property type="project" value="UniProtKB-KW"/>
</dbReference>
<dbReference type="Proteomes" id="UP000661163">
    <property type="component" value="Unassembled WGS sequence"/>
</dbReference>
<evidence type="ECO:0000259" key="5">
    <source>
        <dbReference type="Pfam" id="PF05057"/>
    </source>
</evidence>
<feature type="domain" description="ABC-three component systems C-terminal" evidence="6">
    <location>
        <begin position="281"/>
        <end position="392"/>
    </location>
</feature>
<dbReference type="InterPro" id="IPR046911">
    <property type="entry name" value="ABC-3C_CTD9"/>
</dbReference>
<dbReference type="GO" id="GO:0016020">
    <property type="term" value="C:membrane"/>
    <property type="evidence" value="ECO:0007669"/>
    <property type="project" value="UniProtKB-SubCell"/>
</dbReference>
<comment type="subcellular location">
    <subcellularLocation>
        <location evidence="1">Endoplasmic reticulum</location>
    </subcellularLocation>
    <subcellularLocation>
        <location evidence="2">Membrane</location>
    </subcellularLocation>
</comment>
<name>A0AAE4YSV0_9HYPH</name>
<dbReference type="InterPro" id="IPR029058">
    <property type="entry name" value="AB_hydrolase_fold"/>
</dbReference>
<dbReference type="AlphaFoldDB" id="A0AAE4YSV0"/>
<organism evidence="7 8">
    <name type="scientific">Rhizobium ruizarguesonis</name>
    <dbReference type="NCBI Taxonomy" id="2081791"/>
    <lineage>
        <taxon>Bacteria</taxon>
        <taxon>Pseudomonadati</taxon>
        <taxon>Pseudomonadota</taxon>
        <taxon>Alphaproteobacteria</taxon>
        <taxon>Hyphomicrobiales</taxon>
        <taxon>Rhizobiaceae</taxon>
        <taxon>Rhizobium/Agrobacterium group</taxon>
        <taxon>Rhizobium</taxon>
    </lineage>
</organism>
<dbReference type="SUPFAM" id="SSF53474">
    <property type="entry name" value="alpha/beta-Hydrolases"/>
    <property type="match status" value="1"/>
</dbReference>
<evidence type="ECO:0000259" key="6">
    <source>
        <dbReference type="Pfam" id="PF20285"/>
    </source>
</evidence>
<keyword evidence="4" id="KW-0472">Membrane</keyword>
<keyword evidence="7" id="KW-0378">Hydrolase</keyword>
<dbReference type="PANTHER" id="PTHR48182:SF2">
    <property type="entry name" value="PROTEIN SERAC1"/>
    <property type="match status" value="1"/>
</dbReference>
<feature type="domain" description="DUF676" evidence="5">
    <location>
        <begin position="20"/>
        <end position="170"/>
    </location>
</feature>
<evidence type="ECO:0000256" key="1">
    <source>
        <dbReference type="ARBA" id="ARBA00004240"/>
    </source>
</evidence>
<dbReference type="InterPro" id="IPR052374">
    <property type="entry name" value="SERAC1"/>
</dbReference>
<sequence>MAITDIPFSCIVAQDGCADVVFVHGLTGSPLETWTSENSSEPEGKYWPKWLGADLPHLNLYAVGYPASLFSKWANKEMDLYERAKSLLEIMASYDVGERPIVFVGHSLGGLLIKQMLRTARESSEPTWKKIADSCSGVMFLATPHSGSSLADLLAMVGFTSPHIEKLKKDSSDLNELNESFRSFCTQQPFAVTAFYEMFKTKKFAIVVDRSSADPGVGGSLPIAVDADHISICRPENRHAPIYRSIYSRLKRIFPPPPVATPSHFEDGDDLSAAHHSDRRDLQTKMIAADREHEYTVANERQNSFARLFMRTGLLSSSAKLYNAILQDIEQRFENLVYHPLICKDAPDSEVSVAVQTHVIDPVAKKYADQSATPATIMNALYFLTERCHVRWDKP</sequence>
<dbReference type="Gene3D" id="3.40.50.1820">
    <property type="entry name" value="alpha/beta hydrolase"/>
    <property type="match status" value="1"/>
</dbReference>
<dbReference type="Pfam" id="PF20285">
    <property type="entry name" value="CTD9"/>
    <property type="match status" value="1"/>
</dbReference>
<dbReference type="EMBL" id="WUFC01000020">
    <property type="protein sequence ID" value="NEI50526.1"/>
    <property type="molecule type" value="Genomic_DNA"/>
</dbReference>
<accession>A0AAE4YSV0</accession>
<proteinExistence type="predicted"/>
<reference evidence="7 8" key="1">
    <citation type="submission" date="2019-12" db="EMBL/GenBank/DDBJ databases">
        <title>Rhizobium genotypes associated with high levels of biological nitrogen fixation by grain legumes in a temperate-maritime cropping system.</title>
        <authorList>
            <person name="Maluk M."/>
            <person name="Francesc Ferrando Molina F."/>
            <person name="Lopez Del Egido L."/>
            <person name="Lafos M."/>
            <person name="Langarica-Fuentes A."/>
            <person name="Gebre Yohannes G."/>
            <person name="Young M.W."/>
            <person name="Martin P."/>
            <person name="Gantlett R."/>
            <person name="Kenicer G."/>
            <person name="Hawes C."/>
            <person name="Begg G.S."/>
            <person name="Quilliam R.S."/>
            <person name="Squire G.R."/>
            <person name="Poole P.S."/>
            <person name="Young P.W."/>
            <person name="Iannetta P.M."/>
            <person name="James E.K."/>
        </authorList>
    </citation>
    <scope>NUCLEOTIDE SEQUENCE [LARGE SCALE GENOMIC DNA]</scope>
    <source>
        <strain evidence="7 8">JHI985</strain>
    </source>
</reference>
<dbReference type="PANTHER" id="PTHR48182">
    <property type="entry name" value="PROTEIN SERAC1"/>
    <property type="match status" value="1"/>
</dbReference>
<gene>
    <name evidence="7" type="ORF">GR217_22845</name>
</gene>
<protein>
    <submittedName>
        <fullName evidence="7">Alpha/beta hydrolase</fullName>
    </submittedName>
</protein>
<dbReference type="Pfam" id="PF05057">
    <property type="entry name" value="DUF676"/>
    <property type="match status" value="1"/>
</dbReference>
<dbReference type="InterPro" id="IPR007751">
    <property type="entry name" value="DUF676_lipase-like"/>
</dbReference>
<dbReference type="RefSeq" id="WP_164566396.1">
    <property type="nucleotide sequence ID" value="NZ_WUFC01000020.1"/>
</dbReference>
<keyword evidence="3" id="KW-0256">Endoplasmic reticulum</keyword>
<evidence type="ECO:0000313" key="8">
    <source>
        <dbReference type="Proteomes" id="UP000661163"/>
    </source>
</evidence>
<evidence type="ECO:0000256" key="4">
    <source>
        <dbReference type="ARBA" id="ARBA00023136"/>
    </source>
</evidence>
<comment type="caution">
    <text evidence="7">The sequence shown here is derived from an EMBL/GenBank/DDBJ whole genome shotgun (WGS) entry which is preliminary data.</text>
</comment>
<evidence type="ECO:0000313" key="7">
    <source>
        <dbReference type="EMBL" id="NEI50526.1"/>
    </source>
</evidence>
<evidence type="ECO:0000256" key="2">
    <source>
        <dbReference type="ARBA" id="ARBA00004370"/>
    </source>
</evidence>
<evidence type="ECO:0000256" key="3">
    <source>
        <dbReference type="ARBA" id="ARBA00022824"/>
    </source>
</evidence>